<evidence type="ECO:0000256" key="3">
    <source>
        <dbReference type="ARBA" id="ARBA00022737"/>
    </source>
</evidence>
<dbReference type="Pfam" id="PF00096">
    <property type="entry name" value="zf-C2H2"/>
    <property type="match status" value="3"/>
</dbReference>
<dbReference type="InterPro" id="IPR050331">
    <property type="entry name" value="Zinc_finger"/>
</dbReference>
<dbReference type="EMBL" id="JAANIT010000236">
    <property type="protein sequence ID" value="KAG1550084.1"/>
    <property type="molecule type" value="Genomic_DNA"/>
</dbReference>
<dbReference type="FunFam" id="3.30.160.60:FF:001732">
    <property type="entry name" value="Zgc:162936"/>
    <property type="match status" value="1"/>
</dbReference>
<dbReference type="InterPro" id="IPR036236">
    <property type="entry name" value="Znf_C2H2_sf"/>
</dbReference>
<name>A0A9P6YJT8_RHIOR</name>
<dbReference type="FunFam" id="3.30.160.60:FF:001498">
    <property type="entry name" value="Zinc finger protein 404"/>
    <property type="match status" value="1"/>
</dbReference>
<evidence type="ECO:0000256" key="7">
    <source>
        <dbReference type="PROSITE-ProRule" id="PRU00042"/>
    </source>
</evidence>
<feature type="compositionally biased region" description="Low complexity" evidence="9">
    <location>
        <begin position="210"/>
        <end position="229"/>
    </location>
</feature>
<evidence type="ECO:0000256" key="6">
    <source>
        <dbReference type="ARBA" id="ARBA00023242"/>
    </source>
</evidence>
<dbReference type="AlphaFoldDB" id="A0A9P6YJT8"/>
<dbReference type="OrthoDB" id="8922241at2759"/>
<feature type="domain" description="C2H2-type" evidence="10">
    <location>
        <begin position="81"/>
        <end position="108"/>
    </location>
</feature>
<sequence>MTSSEMNREEQELTIKEYVPTKHNTHQNNPTTVNDNSTFPNILNNDNTDQDIIMTSNTIEPTPTIKKEEEMDDNTTDTKPYSCPKCNQTFSRPHNLKSHLTTHSEERPYQCDVCNHHFRRQHDLKRHQKLHTGERPYKCKNCTRSFARLDALNRHCKAEGGSACTLVKQQQMKQQEQKMTRIHHEAPYHHEQKKRRSEYGSDSITEKAASMTITPPSDTSPPSTANSSPVANRPVIPQLQIPHPASHLYPKNAHFIPPNNNQPTPPNHQFLPSPNVILPKNLTPPVYTSQKALPITPSSPPPPPGQYQQQSNSKSPLYAGSPWASPYSPRPTLPPLPANYDIERLIKENEGLKKDINQLRSMAQKEATSLKSKIHDLQVENKVLRSLIHGPAAESTNSNQ</sequence>
<dbReference type="Gene3D" id="3.30.160.60">
    <property type="entry name" value="Classic Zinc Finger"/>
    <property type="match status" value="3"/>
</dbReference>
<comment type="caution">
    <text evidence="11">The sequence shown here is derived from an EMBL/GenBank/DDBJ whole genome shotgun (WGS) entry which is preliminary data.</text>
</comment>
<feature type="region of interest" description="Disordered" evidence="9">
    <location>
        <begin position="175"/>
        <end position="231"/>
    </location>
</feature>
<feature type="compositionally biased region" description="Basic and acidic residues" evidence="9">
    <location>
        <begin position="175"/>
        <end position="190"/>
    </location>
</feature>
<evidence type="ECO:0000313" key="11">
    <source>
        <dbReference type="EMBL" id="KAG1550084.1"/>
    </source>
</evidence>
<feature type="domain" description="C2H2-type" evidence="10">
    <location>
        <begin position="109"/>
        <end position="136"/>
    </location>
</feature>
<dbReference type="InterPro" id="IPR013087">
    <property type="entry name" value="Znf_C2H2_type"/>
</dbReference>
<dbReference type="GO" id="GO:0008270">
    <property type="term" value="F:zinc ion binding"/>
    <property type="evidence" value="ECO:0007669"/>
    <property type="project" value="UniProtKB-KW"/>
</dbReference>
<keyword evidence="4 7" id="KW-0863">Zinc-finger</keyword>
<evidence type="ECO:0000256" key="1">
    <source>
        <dbReference type="ARBA" id="ARBA00004123"/>
    </source>
</evidence>
<organism evidence="11 12">
    <name type="scientific">Rhizopus oryzae</name>
    <name type="common">Mucormycosis agent</name>
    <name type="synonym">Rhizopus arrhizus var. delemar</name>
    <dbReference type="NCBI Taxonomy" id="64495"/>
    <lineage>
        <taxon>Eukaryota</taxon>
        <taxon>Fungi</taxon>
        <taxon>Fungi incertae sedis</taxon>
        <taxon>Mucoromycota</taxon>
        <taxon>Mucoromycotina</taxon>
        <taxon>Mucoromycetes</taxon>
        <taxon>Mucorales</taxon>
        <taxon>Mucorineae</taxon>
        <taxon>Rhizopodaceae</taxon>
        <taxon>Rhizopus</taxon>
    </lineage>
</organism>
<dbReference type="Gene3D" id="1.20.5.1700">
    <property type="match status" value="1"/>
</dbReference>
<accession>A0A9P6YJT8</accession>
<dbReference type="SUPFAM" id="SSF57667">
    <property type="entry name" value="beta-beta-alpha zinc fingers"/>
    <property type="match status" value="2"/>
</dbReference>
<comment type="subcellular location">
    <subcellularLocation>
        <location evidence="1">Nucleus</location>
    </subcellularLocation>
</comment>
<feature type="domain" description="C2H2-type" evidence="10">
    <location>
        <begin position="137"/>
        <end position="164"/>
    </location>
</feature>
<feature type="coiled-coil region" evidence="8">
    <location>
        <begin position="342"/>
        <end position="380"/>
    </location>
</feature>
<keyword evidence="3" id="KW-0677">Repeat</keyword>
<feature type="region of interest" description="Disordered" evidence="9">
    <location>
        <begin position="244"/>
        <end position="330"/>
    </location>
</feature>
<keyword evidence="8" id="KW-0175">Coiled coil</keyword>
<keyword evidence="2" id="KW-0479">Metal-binding</keyword>
<dbReference type="PROSITE" id="PS00028">
    <property type="entry name" value="ZINC_FINGER_C2H2_1"/>
    <property type="match status" value="2"/>
</dbReference>
<evidence type="ECO:0000313" key="12">
    <source>
        <dbReference type="Proteomes" id="UP000717996"/>
    </source>
</evidence>
<keyword evidence="5" id="KW-0862">Zinc</keyword>
<proteinExistence type="predicted"/>
<evidence type="ECO:0000256" key="8">
    <source>
        <dbReference type="SAM" id="Coils"/>
    </source>
</evidence>
<evidence type="ECO:0000256" key="9">
    <source>
        <dbReference type="SAM" id="MobiDB-lite"/>
    </source>
</evidence>
<dbReference type="PANTHER" id="PTHR16515">
    <property type="entry name" value="PR DOMAIN ZINC FINGER PROTEIN"/>
    <property type="match status" value="1"/>
</dbReference>
<dbReference type="GO" id="GO:0005634">
    <property type="term" value="C:nucleus"/>
    <property type="evidence" value="ECO:0007669"/>
    <property type="project" value="UniProtKB-SubCell"/>
</dbReference>
<dbReference type="PANTHER" id="PTHR16515:SF66">
    <property type="entry name" value="C2H2-TYPE DOMAIN-CONTAINING PROTEIN"/>
    <property type="match status" value="1"/>
</dbReference>
<protein>
    <recommendedName>
        <fullName evidence="10">C2H2-type domain-containing protein</fullName>
    </recommendedName>
</protein>
<evidence type="ECO:0000256" key="4">
    <source>
        <dbReference type="ARBA" id="ARBA00022771"/>
    </source>
</evidence>
<evidence type="ECO:0000256" key="2">
    <source>
        <dbReference type="ARBA" id="ARBA00022723"/>
    </source>
</evidence>
<dbReference type="GO" id="GO:0043565">
    <property type="term" value="F:sequence-specific DNA binding"/>
    <property type="evidence" value="ECO:0007669"/>
    <property type="project" value="UniProtKB-ARBA"/>
</dbReference>
<keyword evidence="6" id="KW-0539">Nucleus</keyword>
<dbReference type="SMART" id="SM00355">
    <property type="entry name" value="ZnF_C2H2"/>
    <property type="match status" value="3"/>
</dbReference>
<reference evidence="11" key="1">
    <citation type="journal article" date="2020" name="Microb. Genom.">
        <title>Genetic diversity of clinical and environmental Mucorales isolates obtained from an investigation of mucormycosis cases among solid organ transplant recipients.</title>
        <authorList>
            <person name="Nguyen M.H."/>
            <person name="Kaul D."/>
            <person name="Muto C."/>
            <person name="Cheng S.J."/>
            <person name="Richter R.A."/>
            <person name="Bruno V.M."/>
            <person name="Liu G."/>
            <person name="Beyhan S."/>
            <person name="Sundermann A.J."/>
            <person name="Mounaud S."/>
            <person name="Pasculle A.W."/>
            <person name="Nierman W.C."/>
            <person name="Driscoll E."/>
            <person name="Cumbie R."/>
            <person name="Clancy C.J."/>
            <person name="Dupont C.L."/>
        </authorList>
    </citation>
    <scope>NUCLEOTIDE SEQUENCE</scope>
    <source>
        <strain evidence="11">GL16</strain>
    </source>
</reference>
<dbReference type="GO" id="GO:0005694">
    <property type="term" value="C:chromosome"/>
    <property type="evidence" value="ECO:0007669"/>
    <property type="project" value="UniProtKB-ARBA"/>
</dbReference>
<dbReference type="Proteomes" id="UP000717996">
    <property type="component" value="Unassembled WGS sequence"/>
</dbReference>
<dbReference type="GO" id="GO:0045893">
    <property type="term" value="P:positive regulation of DNA-templated transcription"/>
    <property type="evidence" value="ECO:0007669"/>
    <property type="project" value="UniProtKB-ARBA"/>
</dbReference>
<evidence type="ECO:0000256" key="5">
    <source>
        <dbReference type="ARBA" id="ARBA00022833"/>
    </source>
</evidence>
<dbReference type="PROSITE" id="PS50157">
    <property type="entry name" value="ZINC_FINGER_C2H2_2"/>
    <property type="match status" value="3"/>
</dbReference>
<evidence type="ECO:0000259" key="10">
    <source>
        <dbReference type="PROSITE" id="PS50157"/>
    </source>
</evidence>
<dbReference type="FunFam" id="3.30.160.60:FF:000065">
    <property type="entry name" value="B-cell CLL/lymphoma 6, member B"/>
    <property type="match status" value="1"/>
</dbReference>
<gene>
    <name evidence="11" type="ORF">G6F51_002668</name>
</gene>